<dbReference type="AlphaFoldDB" id="A0A3S9SHA9"/>
<proteinExistence type="predicted"/>
<evidence type="ECO:0000313" key="2">
    <source>
        <dbReference type="Proteomes" id="UP000282435"/>
    </source>
</evidence>
<dbReference type="RefSeq" id="WP_126982470.1">
    <property type="nucleotide sequence ID" value="NZ_CP034670.1"/>
</dbReference>
<name>A0A3S9SHA9_EIKCO</name>
<reference evidence="1 2" key="1">
    <citation type="submission" date="2018-12" db="EMBL/GenBank/DDBJ databases">
        <title>Genome sequencing of Eikenella corrodens KCOM 3110 (= JS217).</title>
        <authorList>
            <person name="Koo J.-K."/>
            <person name="Park S.-N."/>
            <person name="Lim Y.K."/>
        </authorList>
    </citation>
    <scope>NUCLEOTIDE SEQUENCE [LARGE SCALE GENOMIC DNA]</scope>
    <source>
        <strain evidence="1 2">KCOM 3110</strain>
    </source>
</reference>
<organism evidence="1 2">
    <name type="scientific">Eikenella corrodens</name>
    <dbReference type="NCBI Taxonomy" id="539"/>
    <lineage>
        <taxon>Bacteria</taxon>
        <taxon>Pseudomonadati</taxon>
        <taxon>Pseudomonadota</taxon>
        <taxon>Betaproteobacteria</taxon>
        <taxon>Neisseriales</taxon>
        <taxon>Neisseriaceae</taxon>
        <taxon>Eikenella</taxon>
    </lineage>
</organism>
<accession>A0A3S9SHA9</accession>
<sequence length="121" mass="13903">MCDYCADLRPTVRIKTPDMLSQILLRAADRLADGTLADITLAYAKVRRISPDYVQTFARSGYIIDTDPQGNRRLHGWYDFLQHHFQCTHCNAVFEIFAETYHGSGGEWKMLEEAAKRFQAT</sequence>
<gene>
    <name evidence="1" type="ORF">ELB75_01670</name>
</gene>
<evidence type="ECO:0000313" key="1">
    <source>
        <dbReference type="EMBL" id="AZR58867.1"/>
    </source>
</evidence>
<protein>
    <submittedName>
        <fullName evidence="1">Uncharacterized protein</fullName>
    </submittedName>
</protein>
<dbReference type="Proteomes" id="UP000282435">
    <property type="component" value="Chromosome"/>
</dbReference>
<dbReference type="OrthoDB" id="2989883at2"/>
<dbReference type="EMBL" id="CP034670">
    <property type="protein sequence ID" value="AZR58867.1"/>
    <property type="molecule type" value="Genomic_DNA"/>
</dbReference>